<dbReference type="RefSeq" id="WP_055472415.1">
    <property type="nucleotide sequence ID" value="NZ_JBIRWE010000006.1"/>
</dbReference>
<feature type="compositionally biased region" description="Low complexity" evidence="1">
    <location>
        <begin position="39"/>
        <end position="54"/>
    </location>
</feature>
<proteinExistence type="predicted"/>
<feature type="compositionally biased region" description="Low complexity" evidence="1">
    <location>
        <begin position="161"/>
        <end position="174"/>
    </location>
</feature>
<evidence type="ECO:0000313" key="3">
    <source>
        <dbReference type="Proteomes" id="UP001611548"/>
    </source>
</evidence>
<feature type="region of interest" description="Disordered" evidence="1">
    <location>
        <begin position="1"/>
        <end position="268"/>
    </location>
</feature>
<feature type="compositionally biased region" description="Low complexity" evidence="1">
    <location>
        <begin position="62"/>
        <end position="75"/>
    </location>
</feature>
<dbReference type="EMBL" id="JBIRWE010000006">
    <property type="protein sequence ID" value="MFI1965742.1"/>
    <property type="molecule type" value="Genomic_DNA"/>
</dbReference>
<feature type="compositionally biased region" description="Pro residues" evidence="1">
    <location>
        <begin position="119"/>
        <end position="131"/>
    </location>
</feature>
<comment type="caution">
    <text evidence="2">The sequence shown here is derived from an EMBL/GenBank/DDBJ whole genome shotgun (WGS) entry which is preliminary data.</text>
</comment>
<name>A0ABW7UWD8_9ACTN</name>
<organism evidence="2 3">
    <name type="scientific">Streptomyces pathocidini</name>
    <dbReference type="NCBI Taxonomy" id="1650571"/>
    <lineage>
        <taxon>Bacteria</taxon>
        <taxon>Bacillati</taxon>
        <taxon>Actinomycetota</taxon>
        <taxon>Actinomycetes</taxon>
        <taxon>Kitasatosporales</taxon>
        <taxon>Streptomycetaceae</taxon>
        <taxon>Streptomyces</taxon>
    </lineage>
</organism>
<feature type="region of interest" description="Disordered" evidence="1">
    <location>
        <begin position="297"/>
        <end position="329"/>
    </location>
</feature>
<evidence type="ECO:0000313" key="2">
    <source>
        <dbReference type="EMBL" id="MFI1965742.1"/>
    </source>
</evidence>
<feature type="compositionally biased region" description="Low complexity" evidence="1">
    <location>
        <begin position="103"/>
        <end position="112"/>
    </location>
</feature>
<accession>A0ABW7UWD8</accession>
<protein>
    <submittedName>
        <fullName evidence="2">Uncharacterized protein</fullName>
    </submittedName>
</protein>
<gene>
    <name evidence="2" type="ORF">ACH429_16805</name>
</gene>
<sequence length="478" mass="48786">MTHSGQGNEPQLPATRPAYEGVVLPAHGDPYVPDQQTVPAAGQPWGQPWGPDPAEQQPQVLPGSEAAPAPAVSPEQTQQLRRRDLHQGLRQGHDAGAPGGPAHGQAAGAPDAEATQFIPPVPGGGPLPPEVPAETTTFLGRRPLPPQSQPGGSDAEATQFIGAPIPGAGGAHAAQSPELPARTPYGIRPGMPGDRQPPSEFDGLFRADGGPEAAAATQQLPAYGAQQPAVHQPYGQQPSYGGPQAPSHAQRGPHGSQDPDGDEKPRKGLSRGVLIGMVVAGCAVVGLVAGAVLSGDGDDTEPAGSVAQSSAPAENDGGESAPAADPAEGQAKDLDALLADSNNSRAAVIKSVQSINGCKNLDQAAQDLRDAAGQRNGLVSRLQKMSVDRLPNHQALTNSLTRAWKASAAADDHYAAWADQVAAAGKKGCPKGRARITSHTGAGNKASGDATQAKQQAAALWNQIATKYGLTKRQVTEL</sequence>
<keyword evidence="3" id="KW-1185">Reference proteome</keyword>
<reference evidence="2 3" key="1">
    <citation type="submission" date="2024-10" db="EMBL/GenBank/DDBJ databases">
        <title>The Natural Products Discovery Center: Release of the First 8490 Sequenced Strains for Exploring Actinobacteria Biosynthetic Diversity.</title>
        <authorList>
            <person name="Kalkreuter E."/>
            <person name="Kautsar S.A."/>
            <person name="Yang D."/>
            <person name="Bader C.D."/>
            <person name="Teijaro C.N."/>
            <person name="Fluegel L."/>
            <person name="Davis C.M."/>
            <person name="Simpson J.R."/>
            <person name="Lauterbach L."/>
            <person name="Steele A.D."/>
            <person name="Gui C."/>
            <person name="Meng S."/>
            <person name="Li G."/>
            <person name="Viehrig K."/>
            <person name="Ye F."/>
            <person name="Su P."/>
            <person name="Kiefer A.F."/>
            <person name="Nichols A."/>
            <person name="Cepeda A.J."/>
            <person name="Yan W."/>
            <person name="Fan B."/>
            <person name="Jiang Y."/>
            <person name="Adhikari A."/>
            <person name="Zheng C.-J."/>
            <person name="Schuster L."/>
            <person name="Cowan T.M."/>
            <person name="Smanski M.J."/>
            <person name="Chevrette M.G."/>
            <person name="De Carvalho L.P.S."/>
            <person name="Shen B."/>
        </authorList>
    </citation>
    <scope>NUCLEOTIDE SEQUENCE [LARGE SCALE GENOMIC DNA]</scope>
    <source>
        <strain evidence="2 3">NPDC020327</strain>
    </source>
</reference>
<dbReference type="Proteomes" id="UP001611548">
    <property type="component" value="Unassembled WGS sequence"/>
</dbReference>
<evidence type="ECO:0000256" key="1">
    <source>
        <dbReference type="SAM" id="MobiDB-lite"/>
    </source>
</evidence>
<feature type="compositionally biased region" description="Basic and acidic residues" evidence="1">
    <location>
        <begin position="81"/>
        <end position="93"/>
    </location>
</feature>